<proteinExistence type="inferred from homology"/>
<feature type="active site" description="Proton donor" evidence="5">
    <location>
        <position position="124"/>
    </location>
</feature>
<dbReference type="GO" id="GO:0004471">
    <property type="term" value="F:malate dehydrogenase (decarboxylating) (NAD+) activity"/>
    <property type="evidence" value="ECO:0007669"/>
    <property type="project" value="TreeGrafter"/>
</dbReference>
<dbReference type="Proteomes" id="UP000383932">
    <property type="component" value="Unassembled WGS sequence"/>
</dbReference>
<feature type="binding site" evidence="6">
    <location>
        <position position="506"/>
    </location>
    <ligand>
        <name>(S)-malate</name>
        <dbReference type="ChEBI" id="CHEBI:15589"/>
    </ligand>
</feature>
<dbReference type="Gene3D" id="3.40.50.10380">
    <property type="entry name" value="Malic enzyme, N-terminal domain"/>
    <property type="match status" value="1"/>
</dbReference>
<evidence type="ECO:0000256" key="8">
    <source>
        <dbReference type="RuleBase" id="RU003426"/>
    </source>
</evidence>
<reference evidence="11 12" key="1">
    <citation type="journal article" date="2019" name="Fungal Biol. Biotechnol.">
        <title>Draft genome sequence of fastidious pathogen Ceratobasidium theobromae, which causes vascular-streak dieback in Theobroma cacao.</title>
        <authorList>
            <person name="Ali S.S."/>
            <person name="Asman A."/>
            <person name="Shao J."/>
            <person name="Firmansyah A.P."/>
            <person name="Susilo A.W."/>
            <person name="Rosmana A."/>
            <person name="McMahon P."/>
            <person name="Junaid M."/>
            <person name="Guest D."/>
            <person name="Kheng T.Y."/>
            <person name="Meinhardt L.W."/>
            <person name="Bailey B.A."/>
        </authorList>
    </citation>
    <scope>NUCLEOTIDE SEQUENCE [LARGE SCALE GENOMIC DNA]</scope>
    <source>
        <strain evidence="11 12">CT2</strain>
    </source>
</reference>
<gene>
    <name evidence="11" type="ORF">CTheo_3508</name>
</gene>
<dbReference type="GO" id="GO:0051287">
    <property type="term" value="F:NAD binding"/>
    <property type="evidence" value="ECO:0007669"/>
    <property type="project" value="InterPro"/>
</dbReference>
<evidence type="ECO:0000256" key="5">
    <source>
        <dbReference type="PIRSR" id="PIRSR000106-1"/>
    </source>
</evidence>
<evidence type="ECO:0000256" key="1">
    <source>
        <dbReference type="ARBA" id="ARBA00001936"/>
    </source>
</evidence>
<comment type="cofactor">
    <cofactor evidence="1">
        <name>Mn(2+)</name>
        <dbReference type="ChEBI" id="CHEBI:29035"/>
    </cofactor>
</comment>
<dbReference type="PRINTS" id="PR00072">
    <property type="entry name" value="MALOXRDTASE"/>
</dbReference>
<feature type="binding site" evidence="7">
    <location>
        <position position="285"/>
    </location>
    <ligand>
        <name>a divalent metal cation</name>
        <dbReference type="ChEBI" id="CHEBI:60240"/>
    </ligand>
</feature>
<keyword evidence="12" id="KW-1185">Reference proteome</keyword>
<keyword evidence="8" id="KW-0560">Oxidoreductase</keyword>
<dbReference type="SUPFAM" id="SSF51735">
    <property type="entry name" value="NAD(P)-binding Rossmann-fold domains"/>
    <property type="match status" value="1"/>
</dbReference>
<feature type="active site" description="Proton acceptor" evidence="5">
    <location>
        <position position="208"/>
    </location>
</feature>
<dbReference type="GO" id="GO:0046872">
    <property type="term" value="F:metal ion binding"/>
    <property type="evidence" value="ECO:0007669"/>
    <property type="project" value="UniProtKB-KW"/>
</dbReference>
<dbReference type="InterPro" id="IPR012302">
    <property type="entry name" value="Malic_NAD-bd"/>
</dbReference>
<dbReference type="AlphaFoldDB" id="A0A5N5QN99"/>
<keyword evidence="4" id="KW-0520">NAD</keyword>
<evidence type="ECO:0000313" key="11">
    <source>
        <dbReference type="EMBL" id="KAB5593043.1"/>
    </source>
</evidence>
<dbReference type="SMART" id="SM01274">
    <property type="entry name" value="malic"/>
    <property type="match status" value="1"/>
</dbReference>
<evidence type="ECO:0000256" key="6">
    <source>
        <dbReference type="PIRSR" id="PIRSR000106-2"/>
    </source>
</evidence>
<comment type="similarity">
    <text evidence="2 8">Belongs to the malic enzymes family.</text>
</comment>
<keyword evidence="3 7" id="KW-0479">Metal-binding</keyword>
<dbReference type="InterPro" id="IPR015884">
    <property type="entry name" value="Malic_enzyme_CS"/>
</dbReference>
<comment type="caution">
    <text evidence="11">The sequence shown here is derived from an EMBL/GenBank/DDBJ whole genome shotgun (WGS) entry which is preliminary data.</text>
</comment>
<feature type="binding site" evidence="7">
    <location>
        <position position="309"/>
    </location>
    <ligand>
        <name>a divalent metal cation</name>
        <dbReference type="ChEBI" id="CHEBI:60240"/>
    </ligand>
</feature>
<dbReference type="PROSITE" id="PS00331">
    <property type="entry name" value="MALIC_ENZYMES"/>
    <property type="match status" value="1"/>
</dbReference>
<dbReference type="PANTHER" id="PTHR23406">
    <property type="entry name" value="MALIC ENZYME-RELATED"/>
    <property type="match status" value="1"/>
</dbReference>
<feature type="binding site" evidence="6">
    <location>
        <position position="461"/>
    </location>
    <ligand>
        <name>(S)-malate</name>
        <dbReference type="ChEBI" id="CHEBI:15589"/>
    </ligand>
</feature>
<dbReference type="Pfam" id="PF00390">
    <property type="entry name" value="malic"/>
    <property type="match status" value="1"/>
</dbReference>
<dbReference type="InterPro" id="IPR046346">
    <property type="entry name" value="Aminoacid_DH-like_N_sf"/>
</dbReference>
<organism evidence="11 12">
    <name type="scientific">Ceratobasidium theobromae</name>
    <dbReference type="NCBI Taxonomy" id="1582974"/>
    <lineage>
        <taxon>Eukaryota</taxon>
        <taxon>Fungi</taxon>
        <taxon>Dikarya</taxon>
        <taxon>Basidiomycota</taxon>
        <taxon>Agaricomycotina</taxon>
        <taxon>Agaricomycetes</taxon>
        <taxon>Cantharellales</taxon>
        <taxon>Ceratobasidiaceae</taxon>
        <taxon>Ceratobasidium</taxon>
    </lineage>
</organism>
<evidence type="ECO:0000259" key="9">
    <source>
        <dbReference type="SMART" id="SM00919"/>
    </source>
</evidence>
<dbReference type="SMART" id="SM00919">
    <property type="entry name" value="Malic_M"/>
    <property type="match status" value="1"/>
</dbReference>
<evidence type="ECO:0000313" key="12">
    <source>
        <dbReference type="Proteomes" id="UP000383932"/>
    </source>
</evidence>
<feature type="domain" description="Malic enzyme NAD-binding" evidence="9">
    <location>
        <begin position="310"/>
        <end position="572"/>
    </location>
</feature>
<dbReference type="InterPro" id="IPR036291">
    <property type="entry name" value="NAD(P)-bd_dom_sf"/>
</dbReference>
<dbReference type="InterPro" id="IPR001891">
    <property type="entry name" value="Malic_OxRdtase"/>
</dbReference>
<dbReference type="Gene3D" id="3.40.50.720">
    <property type="entry name" value="NAD(P)-binding Rossmann-like Domain"/>
    <property type="match status" value="1"/>
</dbReference>
<evidence type="ECO:0000256" key="7">
    <source>
        <dbReference type="PIRSR" id="PIRSR000106-3"/>
    </source>
</evidence>
<evidence type="ECO:0000259" key="10">
    <source>
        <dbReference type="SMART" id="SM01274"/>
    </source>
</evidence>
<dbReference type="GO" id="GO:0005739">
    <property type="term" value="C:mitochondrion"/>
    <property type="evidence" value="ECO:0007669"/>
    <property type="project" value="TreeGrafter"/>
</dbReference>
<dbReference type="InterPro" id="IPR037062">
    <property type="entry name" value="Malic_N_dom_sf"/>
</dbReference>
<dbReference type="NCBIfam" id="NF010052">
    <property type="entry name" value="PRK13529.1"/>
    <property type="match status" value="1"/>
</dbReference>
<sequence>MLRGLVSQRVPFRAQVQRLVATRSITIDSATSATKNLVPIRTNLHGDALLNTPRLNKGAAFTREERAIFGLEGFLPYDVRRDLISSRSPAHLKHAFLASLRDQNQVLFYRLMQDHLSELLSILYTPTAGEAIQQFSHLFRRPTGCFLSYPNADGMRAHLEAHVESLNYVPDVSDPNSGPIDLIVVTDSEAILGIGDQGVGGITIATSKAALYTLGAGLNPNRYAAFTELELCLAWLGGLTLGHTVDPLYMGWKHTRVRGEPYNRFVDKFIQHVSALFPDALIHFEDFGNANAQRLLDKYQSRVPVFNDDIQGTGAVALAALMSASRITKTKLSDSRIVLYGVGSAGLGIVNQIRQGMILVDGLTRQEANKRFWCIDADGLLLASNPNLRPGQAEYARDPSEVEGWKREMPEQEALRLIDVVRAVKPTVLIGTSTHSRGFTEEVVKEMAKWCERPVIMPLSNPTSLAEIDPADAMVWTDYKALCATGSPFPVIRMPDGAMHKVSEANNAICYPALGLGTVTSRSRTLSPGMIMAGVQALAELAPKDGHSLLPGLADVRTVSLHIAAAVARRAMEEGHARVNIEEDPEEYIKKRMWDATYRPLELV</sequence>
<dbReference type="SUPFAM" id="SSF53223">
    <property type="entry name" value="Aminoacid dehydrogenase-like, N-terminal domain"/>
    <property type="match status" value="1"/>
</dbReference>
<dbReference type="EMBL" id="SSOP01000047">
    <property type="protein sequence ID" value="KAB5593043.1"/>
    <property type="molecule type" value="Genomic_DNA"/>
</dbReference>
<comment type="cofactor">
    <cofactor evidence="7">
        <name>Mg(2+)</name>
        <dbReference type="ChEBI" id="CHEBI:18420"/>
    </cofactor>
    <cofactor evidence="7">
        <name>Mn(2+)</name>
        <dbReference type="ChEBI" id="CHEBI:29035"/>
    </cofactor>
    <text evidence="7">Divalent metal cations. Prefers magnesium or manganese.</text>
</comment>
<evidence type="ECO:0000256" key="3">
    <source>
        <dbReference type="ARBA" id="ARBA00022723"/>
    </source>
</evidence>
<feature type="binding site" evidence="7">
    <location>
        <position position="286"/>
    </location>
    <ligand>
        <name>a divalent metal cation</name>
        <dbReference type="ChEBI" id="CHEBI:60240"/>
    </ligand>
</feature>
<dbReference type="GO" id="GO:0006108">
    <property type="term" value="P:malate metabolic process"/>
    <property type="evidence" value="ECO:0007669"/>
    <property type="project" value="TreeGrafter"/>
</dbReference>
<dbReference type="Pfam" id="PF03949">
    <property type="entry name" value="Malic_M"/>
    <property type="match status" value="1"/>
</dbReference>
<protein>
    <recommendedName>
        <fullName evidence="8">Malic enzyme</fullName>
    </recommendedName>
</protein>
<dbReference type="OrthoDB" id="5365701at2759"/>
<dbReference type="GO" id="GO:0005829">
    <property type="term" value="C:cytosol"/>
    <property type="evidence" value="ECO:0007669"/>
    <property type="project" value="TreeGrafter"/>
</dbReference>
<name>A0A5N5QN99_9AGAM</name>
<dbReference type="PANTHER" id="PTHR23406:SF34">
    <property type="entry name" value="NAD-DEPENDENT MALIC ENZYME, MITOCHONDRIAL"/>
    <property type="match status" value="1"/>
</dbReference>
<evidence type="ECO:0000256" key="4">
    <source>
        <dbReference type="ARBA" id="ARBA00023027"/>
    </source>
</evidence>
<dbReference type="PIRSF" id="PIRSF000106">
    <property type="entry name" value="ME"/>
    <property type="match status" value="1"/>
</dbReference>
<dbReference type="InterPro" id="IPR012301">
    <property type="entry name" value="Malic_N_dom"/>
</dbReference>
<evidence type="ECO:0000256" key="2">
    <source>
        <dbReference type="ARBA" id="ARBA00008785"/>
    </source>
</evidence>
<accession>A0A5N5QN99</accession>
<feature type="domain" description="Malic enzyme N-terminal" evidence="10">
    <location>
        <begin position="101"/>
        <end position="300"/>
    </location>
</feature>